<dbReference type="PANTHER" id="PTHR42982">
    <property type="entry name" value="SEC-INDEPENDENT PROTEIN TRANSLOCASE PROTEIN TATA"/>
    <property type="match status" value="1"/>
</dbReference>
<dbReference type="NCBIfam" id="NF011430">
    <property type="entry name" value="PRK14861.1"/>
    <property type="match status" value="1"/>
</dbReference>
<feature type="transmembrane region" description="Helical" evidence="9">
    <location>
        <begin position="6"/>
        <end position="24"/>
    </location>
</feature>
<reference evidence="11 12" key="1">
    <citation type="submission" date="2016-10" db="EMBL/GenBank/DDBJ databases">
        <authorList>
            <person name="de Groot N.N."/>
        </authorList>
    </citation>
    <scope>NUCLEOTIDE SEQUENCE [LARGE SCALE GENOMIC DNA]</scope>
    <source>
        <strain evidence="11 12">DSM 46701</strain>
    </source>
</reference>
<dbReference type="InterPro" id="IPR006312">
    <property type="entry name" value="TatA/E"/>
</dbReference>
<dbReference type="OrthoDB" id="9800908at2"/>
<dbReference type="GO" id="GO:0008320">
    <property type="term" value="F:protein transmembrane transporter activity"/>
    <property type="evidence" value="ECO:0007669"/>
    <property type="project" value="UniProtKB-UniRule"/>
</dbReference>
<dbReference type="STRING" id="1173111.SAMN05444955_103175"/>
<keyword evidence="5 9" id="KW-0653">Protein transport</keyword>
<evidence type="ECO:0000313" key="11">
    <source>
        <dbReference type="EMBL" id="SEM92088.1"/>
    </source>
</evidence>
<evidence type="ECO:0000256" key="9">
    <source>
        <dbReference type="HAMAP-Rule" id="MF_00236"/>
    </source>
</evidence>
<keyword evidence="7 9" id="KW-0811">Translocation</keyword>
<feature type="region of interest" description="Disordered" evidence="10">
    <location>
        <begin position="42"/>
        <end position="80"/>
    </location>
</feature>
<evidence type="ECO:0000256" key="10">
    <source>
        <dbReference type="SAM" id="MobiDB-lite"/>
    </source>
</evidence>
<dbReference type="HAMAP" id="MF_00236">
    <property type="entry name" value="TatA_E"/>
    <property type="match status" value="1"/>
</dbReference>
<dbReference type="NCBIfam" id="TIGR01411">
    <property type="entry name" value="tatAE"/>
    <property type="match status" value="1"/>
</dbReference>
<comment type="similarity">
    <text evidence="9">Belongs to the TatA/E family.</text>
</comment>
<evidence type="ECO:0000256" key="6">
    <source>
        <dbReference type="ARBA" id="ARBA00022989"/>
    </source>
</evidence>
<evidence type="ECO:0000256" key="2">
    <source>
        <dbReference type="ARBA" id="ARBA00022448"/>
    </source>
</evidence>
<dbReference type="Pfam" id="PF02416">
    <property type="entry name" value="TatA_B_E"/>
    <property type="match status" value="1"/>
</dbReference>
<feature type="compositionally biased region" description="Polar residues" evidence="10">
    <location>
        <begin position="71"/>
        <end position="80"/>
    </location>
</feature>
<name>A0A1H8CCU6_9BACL</name>
<proteinExistence type="inferred from homology"/>
<dbReference type="EMBL" id="FOCQ01000003">
    <property type="protein sequence ID" value="SEM92088.1"/>
    <property type="molecule type" value="Genomic_DNA"/>
</dbReference>
<sequence>MNIGGMEWILIFIVALILFGPKKLPELGRAVGKSIREFKNATSGILSDDEEKRQEPARAAQSEVKKEPPAAQTNLTNKDA</sequence>
<evidence type="ECO:0000313" key="12">
    <source>
        <dbReference type="Proteomes" id="UP000199695"/>
    </source>
</evidence>
<keyword evidence="3 9" id="KW-1003">Cell membrane</keyword>
<keyword evidence="8 9" id="KW-0472">Membrane</keyword>
<dbReference type="PANTHER" id="PTHR42982:SF1">
    <property type="entry name" value="SEC-INDEPENDENT PROTEIN TRANSLOCASE PROTEIN TATA"/>
    <property type="match status" value="1"/>
</dbReference>
<keyword evidence="2 9" id="KW-0813">Transport</keyword>
<dbReference type="GO" id="GO:0033281">
    <property type="term" value="C:TAT protein transport complex"/>
    <property type="evidence" value="ECO:0007669"/>
    <property type="project" value="UniProtKB-UniRule"/>
</dbReference>
<comment type="subunit">
    <text evidence="9">Forms a complex with TatC.</text>
</comment>
<dbReference type="Gene3D" id="1.20.5.3310">
    <property type="match status" value="1"/>
</dbReference>
<gene>
    <name evidence="9" type="primary">tatA</name>
    <name evidence="11" type="ORF">SAMN05444955_103175</name>
</gene>
<comment type="function">
    <text evidence="9">Part of the twin-arginine translocation (Tat) system that transports large folded proteins containing a characteristic twin-arginine motif in their signal peptide across membranes. TatA could form the protein-conducting channel of the Tat system.</text>
</comment>
<comment type="subcellular location">
    <subcellularLocation>
        <location evidence="1 9">Cell membrane</location>
        <topology evidence="1 9">Single-pass membrane protein</topology>
    </subcellularLocation>
</comment>
<protein>
    <recommendedName>
        <fullName evidence="9">Sec-independent protein translocase protein TatA</fullName>
    </recommendedName>
</protein>
<dbReference type="Proteomes" id="UP000199695">
    <property type="component" value="Unassembled WGS sequence"/>
</dbReference>
<evidence type="ECO:0000256" key="5">
    <source>
        <dbReference type="ARBA" id="ARBA00022927"/>
    </source>
</evidence>
<evidence type="ECO:0000256" key="4">
    <source>
        <dbReference type="ARBA" id="ARBA00022692"/>
    </source>
</evidence>
<evidence type="ECO:0000256" key="7">
    <source>
        <dbReference type="ARBA" id="ARBA00023010"/>
    </source>
</evidence>
<dbReference type="InterPro" id="IPR003369">
    <property type="entry name" value="TatA/B/E"/>
</dbReference>
<dbReference type="GO" id="GO:0043953">
    <property type="term" value="P:protein transport by the Tat complex"/>
    <property type="evidence" value="ECO:0007669"/>
    <property type="project" value="UniProtKB-UniRule"/>
</dbReference>
<evidence type="ECO:0000256" key="1">
    <source>
        <dbReference type="ARBA" id="ARBA00004162"/>
    </source>
</evidence>
<keyword evidence="12" id="KW-1185">Reference proteome</keyword>
<evidence type="ECO:0000256" key="8">
    <source>
        <dbReference type="ARBA" id="ARBA00023136"/>
    </source>
</evidence>
<evidence type="ECO:0000256" key="3">
    <source>
        <dbReference type="ARBA" id="ARBA00022475"/>
    </source>
</evidence>
<organism evidence="11 12">
    <name type="scientific">Lihuaxuella thermophila</name>
    <dbReference type="NCBI Taxonomy" id="1173111"/>
    <lineage>
        <taxon>Bacteria</taxon>
        <taxon>Bacillati</taxon>
        <taxon>Bacillota</taxon>
        <taxon>Bacilli</taxon>
        <taxon>Bacillales</taxon>
        <taxon>Thermoactinomycetaceae</taxon>
        <taxon>Lihuaxuella</taxon>
    </lineage>
</organism>
<accession>A0A1H8CCU6</accession>
<dbReference type="AlphaFoldDB" id="A0A1H8CCU6"/>
<keyword evidence="4 9" id="KW-0812">Transmembrane</keyword>
<keyword evidence="6 9" id="KW-1133">Transmembrane helix</keyword>